<keyword evidence="2" id="KW-0812">Transmembrane</keyword>
<keyword evidence="4" id="KW-1185">Reference proteome</keyword>
<reference evidence="3" key="1">
    <citation type="submission" date="2021-10" db="EMBL/GenBank/DDBJ databases">
        <title>Tropical sea cucumber genome reveals ecological adaptation and Cuvierian tubules defense mechanism.</title>
        <authorList>
            <person name="Chen T."/>
        </authorList>
    </citation>
    <scope>NUCLEOTIDE SEQUENCE</scope>
    <source>
        <strain evidence="3">Nanhai2018</strain>
        <tissue evidence="3">Muscle</tissue>
    </source>
</reference>
<accession>A0A9Q0YGN4</accession>
<dbReference type="Proteomes" id="UP001152320">
    <property type="component" value="Chromosome 21"/>
</dbReference>
<dbReference type="EMBL" id="JAIZAY010000021">
    <property type="protein sequence ID" value="KAJ8021684.1"/>
    <property type="molecule type" value="Genomic_DNA"/>
</dbReference>
<feature type="transmembrane region" description="Helical" evidence="2">
    <location>
        <begin position="7"/>
        <end position="26"/>
    </location>
</feature>
<comment type="caution">
    <text evidence="3">The sequence shown here is derived from an EMBL/GenBank/DDBJ whole genome shotgun (WGS) entry which is preliminary data.</text>
</comment>
<evidence type="ECO:0000313" key="3">
    <source>
        <dbReference type="EMBL" id="KAJ8021684.1"/>
    </source>
</evidence>
<feature type="transmembrane region" description="Helical" evidence="2">
    <location>
        <begin position="246"/>
        <end position="267"/>
    </location>
</feature>
<evidence type="ECO:0000256" key="1">
    <source>
        <dbReference type="SAM" id="MobiDB-lite"/>
    </source>
</evidence>
<feature type="compositionally biased region" description="Low complexity" evidence="1">
    <location>
        <begin position="166"/>
        <end position="177"/>
    </location>
</feature>
<gene>
    <name evidence="3" type="ORF">HOLleu_38959</name>
</gene>
<sequence>MAQQTHITLQLILFFAFGIIMIDARYTPMMPTVETIPSEMIQTTIGDRLNITCRVTIDLRHNGRPERISWEFKTFFLKNCTSNLRMHTGEVRDDCHQINTAESCTYEWTSVPYILDSEGEYEFACMNVEDEGSNGCEGVRLLRVKVSSPAFPSTLIPSTTTVSTITTSGTVTAPGTTYSHTSYGDGGSSNSVTTGSQFLTSNPVSPETSVERTSKDAVNTVTGSSSTSNSTSDHQVSGRKGSQLTLIVPSVVFLFIVVMAALLAMFWKKCRRRRSSDSVV</sequence>
<evidence type="ECO:0000256" key="2">
    <source>
        <dbReference type="SAM" id="Phobius"/>
    </source>
</evidence>
<proteinExistence type="predicted"/>
<feature type="compositionally biased region" description="Polar residues" evidence="1">
    <location>
        <begin position="178"/>
        <end position="208"/>
    </location>
</feature>
<feature type="compositionally biased region" description="Low complexity" evidence="1">
    <location>
        <begin position="218"/>
        <end position="232"/>
    </location>
</feature>
<organism evidence="3 4">
    <name type="scientific">Holothuria leucospilota</name>
    <name type="common">Black long sea cucumber</name>
    <name type="synonym">Mertensiothuria leucospilota</name>
    <dbReference type="NCBI Taxonomy" id="206669"/>
    <lineage>
        <taxon>Eukaryota</taxon>
        <taxon>Metazoa</taxon>
        <taxon>Echinodermata</taxon>
        <taxon>Eleutherozoa</taxon>
        <taxon>Echinozoa</taxon>
        <taxon>Holothuroidea</taxon>
        <taxon>Aspidochirotacea</taxon>
        <taxon>Aspidochirotida</taxon>
        <taxon>Holothuriidae</taxon>
        <taxon>Holothuria</taxon>
    </lineage>
</organism>
<evidence type="ECO:0000313" key="4">
    <source>
        <dbReference type="Proteomes" id="UP001152320"/>
    </source>
</evidence>
<feature type="region of interest" description="Disordered" evidence="1">
    <location>
        <begin position="166"/>
        <end position="239"/>
    </location>
</feature>
<dbReference type="AlphaFoldDB" id="A0A9Q0YGN4"/>
<name>A0A9Q0YGN4_HOLLE</name>
<keyword evidence="2" id="KW-1133">Transmembrane helix</keyword>
<protein>
    <submittedName>
        <fullName evidence="3">Uncharacterized protein</fullName>
    </submittedName>
</protein>
<keyword evidence="2" id="KW-0472">Membrane</keyword>